<dbReference type="OrthoDB" id="7464126at2759"/>
<feature type="compositionally biased region" description="Low complexity" evidence="1">
    <location>
        <begin position="420"/>
        <end position="432"/>
    </location>
</feature>
<dbReference type="HOGENOM" id="CLU_013057_1_0_1"/>
<feature type="region of interest" description="Disordered" evidence="1">
    <location>
        <begin position="398"/>
        <end position="432"/>
    </location>
</feature>
<evidence type="ECO:0000313" key="4">
    <source>
        <dbReference type="Proteomes" id="UP000011064"/>
    </source>
</evidence>
<feature type="compositionally biased region" description="Basic and acidic residues" evidence="1">
    <location>
        <begin position="639"/>
        <end position="655"/>
    </location>
</feature>
<dbReference type="InParanoid" id="L8FQG3"/>
<organism evidence="3 4">
    <name type="scientific">Pseudogymnoascus destructans (strain ATCC MYA-4855 / 20631-21)</name>
    <name type="common">Bat white-nose syndrome fungus</name>
    <name type="synonym">Geomyces destructans</name>
    <dbReference type="NCBI Taxonomy" id="658429"/>
    <lineage>
        <taxon>Eukaryota</taxon>
        <taxon>Fungi</taxon>
        <taxon>Dikarya</taxon>
        <taxon>Ascomycota</taxon>
        <taxon>Pezizomycotina</taxon>
        <taxon>Leotiomycetes</taxon>
        <taxon>Thelebolales</taxon>
        <taxon>Thelebolaceae</taxon>
        <taxon>Pseudogymnoascus</taxon>
    </lineage>
</organism>
<dbReference type="InterPro" id="IPR058348">
    <property type="entry name" value="DUF8035"/>
</dbReference>
<dbReference type="PANTHER" id="PTHR42081:SF2">
    <property type="entry name" value="NIPPED-B-LIKE PROTEIN B"/>
    <property type="match status" value="1"/>
</dbReference>
<feature type="region of interest" description="Disordered" evidence="1">
    <location>
        <begin position="543"/>
        <end position="672"/>
    </location>
</feature>
<feature type="compositionally biased region" description="Basic and acidic residues" evidence="1">
    <location>
        <begin position="398"/>
        <end position="418"/>
    </location>
</feature>
<dbReference type="PANTHER" id="PTHR42081">
    <property type="entry name" value="ZINC FINGER PROTEIN DHHC DOMAIN CONTAINING PROTEIN"/>
    <property type="match status" value="1"/>
</dbReference>
<dbReference type="VEuPathDB" id="FungiDB:GMDG_05960"/>
<proteinExistence type="predicted"/>
<evidence type="ECO:0000259" key="2">
    <source>
        <dbReference type="Pfam" id="PF26118"/>
    </source>
</evidence>
<evidence type="ECO:0000313" key="3">
    <source>
        <dbReference type="EMBL" id="ELR03127.1"/>
    </source>
</evidence>
<accession>L8FQG3</accession>
<feature type="compositionally biased region" description="Pro residues" evidence="1">
    <location>
        <begin position="554"/>
        <end position="564"/>
    </location>
</feature>
<feature type="region of interest" description="Disordered" evidence="1">
    <location>
        <begin position="256"/>
        <end position="278"/>
    </location>
</feature>
<name>L8FQG3_PSED2</name>
<feature type="domain" description="DUF8035" evidence="2">
    <location>
        <begin position="487"/>
        <end position="539"/>
    </location>
</feature>
<keyword evidence="4" id="KW-1185">Reference proteome</keyword>
<dbReference type="STRING" id="658429.L8FQG3"/>
<sequence length="703" mass="78518">MTFGSNPADIIIVLEFTRRLYRQCKNADDAYFEIGREIRALHTVLRYLKFEVQAPESILNRDRALYARDLAPLIADCRFTLEDLEELLRKYGDIRNNDRSGDTSGELWNQIKFGSIEMDQLGTVRVKLINHKTNITALLDTIQLRESSRVATTLDNHGGQLDIILDKVDNIASRMGQRAASLMTTYEDDDKEVWKSFRRELVAEGFSSDVLTRHKDVLRAYIRQIDQNGLLEDVLVAAKARQPVLSVNTQEWLEQVQSPESASVPPSFNTTSSDSSIKELRVGEDNSKFLQTMKNERPKPESITTAWKEGIGDTKAPPVQPLPPQIPILYAPPVQPPPVPSLQRSGSSCGRNGYSYVIAASPPTSVQLRSPIPEPEICTTESILADDSANESRMRMLEAPRADGRPRRQSDQNDRDQGHSPSGSTSTSKRISSFTDGNAMAYRPRPQQLPVLAPEESLPYGHSPRNITTSVPAGLAPDSQGREIPRDAKWTKIRRRLVSTEILEEDRLRYEARPEYVAILGVFTLPQIQNLAIRTAALHEARRLRSQSARTPRPADPIPAPAPPKKSVHFPDEEMRITDTSDDESSSSRGSVDRRYSRDQARRSGEEGDRERPQYAPRKQGQYRMPQSWMDGPSGAVSSERERKGREREGRESGEAVKGGAVKGGSRWSQNKRWSERFTAASIGGAAGSLLSVLSEAAQDISL</sequence>
<dbReference type="Pfam" id="PF26118">
    <property type="entry name" value="DUF8035"/>
    <property type="match status" value="1"/>
</dbReference>
<feature type="region of interest" description="Disordered" evidence="1">
    <location>
        <begin position="455"/>
        <end position="483"/>
    </location>
</feature>
<dbReference type="EMBL" id="GL573305">
    <property type="protein sequence ID" value="ELR03127.1"/>
    <property type="molecule type" value="Genomic_DNA"/>
</dbReference>
<gene>
    <name evidence="3" type="ORF">GMDG_05960</name>
</gene>
<evidence type="ECO:0000256" key="1">
    <source>
        <dbReference type="SAM" id="MobiDB-lite"/>
    </source>
</evidence>
<reference evidence="4" key="1">
    <citation type="submission" date="2010-09" db="EMBL/GenBank/DDBJ databases">
        <title>The genome sequence of Geomyces destructans 20631-21.</title>
        <authorList>
            <consortium name="The Broad Institute Genome Sequencing Platform"/>
            <person name="Cuomo C.A."/>
            <person name="Blehert D.S."/>
            <person name="Lorch J.M."/>
            <person name="Young S.K."/>
            <person name="Zeng Q."/>
            <person name="Gargeya S."/>
            <person name="Fitzgerald M."/>
            <person name="Haas B."/>
            <person name="Abouelleil A."/>
            <person name="Alvarado L."/>
            <person name="Arachchi H.M."/>
            <person name="Berlin A."/>
            <person name="Brown A."/>
            <person name="Chapman S.B."/>
            <person name="Chen Z."/>
            <person name="Dunbar C."/>
            <person name="Freedman E."/>
            <person name="Gearin G."/>
            <person name="Gellesch M."/>
            <person name="Goldberg J."/>
            <person name="Griggs A."/>
            <person name="Gujja S."/>
            <person name="Heiman D."/>
            <person name="Howarth C."/>
            <person name="Larson L."/>
            <person name="Lui A."/>
            <person name="MacDonald P.J.P."/>
            <person name="Montmayeur A."/>
            <person name="Murphy C."/>
            <person name="Neiman D."/>
            <person name="Pearson M."/>
            <person name="Priest M."/>
            <person name="Roberts A."/>
            <person name="Saif S."/>
            <person name="Shea T."/>
            <person name="Shenoy N."/>
            <person name="Sisk P."/>
            <person name="Stolte C."/>
            <person name="Sykes S."/>
            <person name="Wortman J."/>
            <person name="Nusbaum C."/>
            <person name="Birren B."/>
        </authorList>
    </citation>
    <scope>NUCLEOTIDE SEQUENCE [LARGE SCALE GENOMIC DNA]</scope>
    <source>
        <strain evidence="4">ATCC MYA-4855 / 20631-21</strain>
    </source>
</reference>
<dbReference type="AlphaFoldDB" id="L8FQG3"/>
<protein>
    <recommendedName>
        <fullName evidence="2">DUF8035 domain-containing protein</fullName>
    </recommendedName>
</protein>
<dbReference type="Proteomes" id="UP000011064">
    <property type="component" value="Unassembled WGS sequence"/>
</dbReference>
<feature type="compositionally biased region" description="Polar residues" evidence="1">
    <location>
        <begin position="256"/>
        <end position="275"/>
    </location>
</feature>
<feature type="compositionally biased region" description="Basic and acidic residues" evidence="1">
    <location>
        <begin position="569"/>
        <end position="579"/>
    </location>
</feature>
<feature type="compositionally biased region" description="Basic and acidic residues" evidence="1">
    <location>
        <begin position="591"/>
        <end position="613"/>
    </location>
</feature>
<feature type="compositionally biased region" description="Low complexity" evidence="1">
    <location>
        <begin position="656"/>
        <end position="666"/>
    </location>
</feature>